<feature type="domain" description="DUF58" evidence="1">
    <location>
        <begin position="51"/>
        <end position="261"/>
    </location>
</feature>
<organism evidence="2">
    <name type="scientific">Schlesneria paludicola</name>
    <dbReference type="NCBI Taxonomy" id="360056"/>
    <lineage>
        <taxon>Bacteria</taxon>
        <taxon>Pseudomonadati</taxon>
        <taxon>Planctomycetota</taxon>
        <taxon>Planctomycetia</taxon>
        <taxon>Planctomycetales</taxon>
        <taxon>Planctomycetaceae</taxon>
        <taxon>Schlesneria</taxon>
    </lineage>
</organism>
<evidence type="ECO:0000313" key="2">
    <source>
        <dbReference type="EMBL" id="HGT38793.1"/>
    </source>
</evidence>
<dbReference type="Gene3D" id="3.40.50.410">
    <property type="entry name" value="von Willebrand factor, type A domain"/>
    <property type="match status" value="1"/>
</dbReference>
<dbReference type="EMBL" id="DSVQ01000012">
    <property type="protein sequence ID" value="HGT38793.1"/>
    <property type="molecule type" value="Genomic_DNA"/>
</dbReference>
<sequence>MATTSASPSFIDPQVLLQIASLELRARHVVEGFWSGLHRSPYHGFSVEFTEYRQYTPGDDPRHLDWRLYARSDRFYVKRFEDETNLRCLLLLDASRSMEFAGAGYSKFDYARTLAATLGFFLMEQRDAVGLARFSRGIDSYLPPRYRTGHWRRLLVALEEPCTGRATELAPPLEQAAEQLTKRGLLVLISDLLAPLERVELSLGYLTARGQEVLVFQVLDPAELTFAFDRPELFEDLETGRELYVDPAGIRRDYLRRIGEHLEQVETVCSRLGATYRRLTTDMPLGDALGNLLQARTRSRDRRSAAGSRRR</sequence>
<dbReference type="InterPro" id="IPR002881">
    <property type="entry name" value="DUF58"/>
</dbReference>
<dbReference type="Pfam" id="PF01882">
    <property type="entry name" value="DUF58"/>
    <property type="match status" value="1"/>
</dbReference>
<protein>
    <submittedName>
        <fullName evidence="2">DUF58 domain-containing protein</fullName>
    </submittedName>
</protein>
<name>A0A7C4LK50_9PLAN</name>
<gene>
    <name evidence="2" type="ORF">ENS64_05955</name>
</gene>
<accession>A0A7C4LK50</accession>
<dbReference type="InterPro" id="IPR036465">
    <property type="entry name" value="vWFA_dom_sf"/>
</dbReference>
<proteinExistence type="predicted"/>
<dbReference type="AlphaFoldDB" id="A0A7C4LK50"/>
<reference evidence="2" key="1">
    <citation type="journal article" date="2020" name="mSystems">
        <title>Genome- and Community-Level Interaction Insights into Carbon Utilization and Element Cycling Functions of Hydrothermarchaeota in Hydrothermal Sediment.</title>
        <authorList>
            <person name="Zhou Z."/>
            <person name="Liu Y."/>
            <person name="Xu W."/>
            <person name="Pan J."/>
            <person name="Luo Z.H."/>
            <person name="Li M."/>
        </authorList>
    </citation>
    <scope>NUCLEOTIDE SEQUENCE [LARGE SCALE GENOMIC DNA]</scope>
    <source>
        <strain evidence="2">SpSt-508</strain>
    </source>
</reference>
<dbReference type="PANTHER" id="PTHR33608">
    <property type="entry name" value="BLL2464 PROTEIN"/>
    <property type="match status" value="1"/>
</dbReference>
<comment type="caution">
    <text evidence="2">The sequence shown here is derived from an EMBL/GenBank/DDBJ whole genome shotgun (WGS) entry which is preliminary data.</text>
</comment>
<dbReference type="PANTHER" id="PTHR33608:SF7">
    <property type="entry name" value="DUF58 DOMAIN-CONTAINING PROTEIN"/>
    <property type="match status" value="1"/>
</dbReference>
<evidence type="ECO:0000259" key="1">
    <source>
        <dbReference type="Pfam" id="PF01882"/>
    </source>
</evidence>
<dbReference type="SUPFAM" id="SSF53300">
    <property type="entry name" value="vWA-like"/>
    <property type="match status" value="1"/>
</dbReference>